<reference evidence="4" key="2">
    <citation type="submission" date="2015-01" db="EMBL/GenBank/DDBJ databases">
        <title>Evolutionary Origins and Diversification of the Mycorrhizal Mutualists.</title>
        <authorList>
            <consortium name="DOE Joint Genome Institute"/>
            <consortium name="Mycorrhizal Genomics Consortium"/>
            <person name="Kohler A."/>
            <person name="Kuo A."/>
            <person name="Nagy L.G."/>
            <person name="Floudas D."/>
            <person name="Copeland A."/>
            <person name="Barry K.W."/>
            <person name="Cichocki N."/>
            <person name="Veneault-Fourrey C."/>
            <person name="LaButti K."/>
            <person name="Lindquist E.A."/>
            <person name="Lipzen A."/>
            <person name="Lundell T."/>
            <person name="Morin E."/>
            <person name="Murat C."/>
            <person name="Riley R."/>
            <person name="Ohm R."/>
            <person name="Sun H."/>
            <person name="Tunlid A."/>
            <person name="Henrissat B."/>
            <person name="Grigoriev I.V."/>
            <person name="Hibbett D.S."/>
            <person name="Martin F."/>
        </authorList>
    </citation>
    <scope>NUCLEOTIDE SEQUENCE [LARGE SCALE GENOMIC DNA]</scope>
    <source>
        <strain evidence="4">ATCC 200175</strain>
    </source>
</reference>
<proteinExistence type="predicted"/>
<accession>A0A0C9TMP7</accession>
<dbReference type="Proteomes" id="UP000053647">
    <property type="component" value="Unassembled WGS sequence"/>
</dbReference>
<sequence>MDEASGEALLQLHRQISQLERENNDVEATEETLRTQRSALERLKEALKGRYDNERALKEGVRDAKEKMEQITTSAESEEALRTIIAETEHAGEAERARHSVIELAWAGEQRRMLAAAAELQQKNASLVTELASVREELSRENEERLLLKGEVEAQWQHTQKNGEHIEQMTKERDALKGDIEALESKISTMEEERNDSENRKSELEAELHDALDARDALEKEPFSLSHFISQDHL</sequence>
<gene>
    <name evidence="3" type="ORF">PAXINDRAFT_18329</name>
</gene>
<evidence type="ECO:0000256" key="2">
    <source>
        <dbReference type="SAM" id="MobiDB-lite"/>
    </source>
</evidence>
<protein>
    <submittedName>
        <fullName evidence="3">Uncharacterized protein</fullName>
    </submittedName>
</protein>
<dbReference type="OrthoDB" id="2593174at2759"/>
<keyword evidence="4" id="KW-1185">Reference proteome</keyword>
<reference evidence="3 4" key="1">
    <citation type="submission" date="2014-06" db="EMBL/GenBank/DDBJ databases">
        <authorList>
            <consortium name="DOE Joint Genome Institute"/>
            <person name="Kuo A."/>
            <person name="Kohler A."/>
            <person name="Nagy L.G."/>
            <person name="Floudas D."/>
            <person name="Copeland A."/>
            <person name="Barry K.W."/>
            <person name="Cichocki N."/>
            <person name="Veneault-Fourrey C."/>
            <person name="LaButti K."/>
            <person name="Lindquist E.A."/>
            <person name="Lipzen A."/>
            <person name="Lundell T."/>
            <person name="Morin E."/>
            <person name="Murat C."/>
            <person name="Sun H."/>
            <person name="Tunlid A."/>
            <person name="Henrissat B."/>
            <person name="Grigoriev I.V."/>
            <person name="Hibbett D.S."/>
            <person name="Martin F."/>
            <person name="Nordberg H.P."/>
            <person name="Cantor M.N."/>
            <person name="Hua S.X."/>
        </authorList>
    </citation>
    <scope>NUCLEOTIDE SEQUENCE [LARGE SCALE GENOMIC DNA]</scope>
    <source>
        <strain evidence="3 4">ATCC 200175</strain>
    </source>
</reference>
<feature type="region of interest" description="Disordered" evidence="2">
    <location>
        <begin position="184"/>
        <end position="215"/>
    </location>
</feature>
<dbReference type="HOGENOM" id="CLU_1185342_0_0_1"/>
<evidence type="ECO:0000256" key="1">
    <source>
        <dbReference type="SAM" id="Coils"/>
    </source>
</evidence>
<organism evidence="3 4">
    <name type="scientific">Paxillus involutus ATCC 200175</name>
    <dbReference type="NCBI Taxonomy" id="664439"/>
    <lineage>
        <taxon>Eukaryota</taxon>
        <taxon>Fungi</taxon>
        <taxon>Dikarya</taxon>
        <taxon>Basidiomycota</taxon>
        <taxon>Agaricomycotina</taxon>
        <taxon>Agaricomycetes</taxon>
        <taxon>Agaricomycetidae</taxon>
        <taxon>Boletales</taxon>
        <taxon>Paxilineae</taxon>
        <taxon>Paxillaceae</taxon>
        <taxon>Paxillus</taxon>
    </lineage>
</organism>
<name>A0A0C9TMP7_PAXIN</name>
<dbReference type="AlphaFoldDB" id="A0A0C9TMP7"/>
<feature type="coiled-coil region" evidence="1">
    <location>
        <begin position="9"/>
        <end position="81"/>
    </location>
</feature>
<keyword evidence="1" id="KW-0175">Coiled coil</keyword>
<dbReference type="EMBL" id="KN819600">
    <property type="protein sequence ID" value="KIJ08546.1"/>
    <property type="molecule type" value="Genomic_DNA"/>
</dbReference>
<evidence type="ECO:0000313" key="3">
    <source>
        <dbReference type="EMBL" id="KIJ08546.1"/>
    </source>
</evidence>
<evidence type="ECO:0000313" key="4">
    <source>
        <dbReference type="Proteomes" id="UP000053647"/>
    </source>
</evidence>